<feature type="compositionally biased region" description="Pro residues" evidence="2">
    <location>
        <begin position="261"/>
        <end position="274"/>
    </location>
</feature>
<feature type="region of interest" description="Disordered" evidence="2">
    <location>
        <begin position="780"/>
        <end position="806"/>
    </location>
</feature>
<dbReference type="InterPro" id="IPR006868">
    <property type="entry name" value="DUF630"/>
</dbReference>
<evidence type="ECO:0000256" key="1">
    <source>
        <dbReference type="SAM" id="Coils"/>
    </source>
</evidence>
<evidence type="ECO:0000256" key="2">
    <source>
        <dbReference type="SAM" id="MobiDB-lite"/>
    </source>
</evidence>
<feature type="region of interest" description="Disordered" evidence="2">
    <location>
        <begin position="92"/>
        <end position="309"/>
    </location>
</feature>
<dbReference type="EMBL" id="JAGKQM010000016">
    <property type="protein sequence ID" value="KAH0872642.1"/>
    <property type="molecule type" value="Genomic_DNA"/>
</dbReference>
<evidence type="ECO:0000259" key="4">
    <source>
        <dbReference type="Pfam" id="PF04783"/>
    </source>
</evidence>
<feature type="compositionally biased region" description="Gly residues" evidence="2">
    <location>
        <begin position="153"/>
        <end position="162"/>
    </location>
</feature>
<protein>
    <submittedName>
        <fullName evidence="5">Uncharacterized protein</fullName>
    </submittedName>
</protein>
<dbReference type="InterPro" id="IPR006867">
    <property type="entry name" value="DUF632"/>
</dbReference>
<evidence type="ECO:0000313" key="5">
    <source>
        <dbReference type="EMBL" id="KAH0872642.1"/>
    </source>
</evidence>
<feature type="region of interest" description="Disordered" evidence="2">
    <location>
        <begin position="1"/>
        <end position="22"/>
    </location>
</feature>
<reference evidence="5 6" key="1">
    <citation type="submission" date="2021-05" db="EMBL/GenBank/DDBJ databases">
        <title>Genome Assembly of Synthetic Allotetraploid Brassica napus Reveals Homoeologous Exchanges between Subgenomes.</title>
        <authorList>
            <person name="Davis J.T."/>
        </authorList>
    </citation>
    <scope>NUCLEOTIDE SEQUENCE [LARGE SCALE GENOMIC DNA]</scope>
    <source>
        <strain evidence="6">cv. Da-Ae</strain>
        <tissue evidence="5">Seedling</tissue>
    </source>
</reference>
<organism evidence="5 6">
    <name type="scientific">Brassica napus</name>
    <name type="common">Rape</name>
    <dbReference type="NCBI Taxonomy" id="3708"/>
    <lineage>
        <taxon>Eukaryota</taxon>
        <taxon>Viridiplantae</taxon>
        <taxon>Streptophyta</taxon>
        <taxon>Embryophyta</taxon>
        <taxon>Tracheophyta</taxon>
        <taxon>Spermatophyta</taxon>
        <taxon>Magnoliopsida</taxon>
        <taxon>eudicotyledons</taxon>
        <taxon>Gunneridae</taxon>
        <taxon>Pentapetalae</taxon>
        <taxon>rosids</taxon>
        <taxon>malvids</taxon>
        <taxon>Brassicales</taxon>
        <taxon>Brassicaceae</taxon>
        <taxon>Brassiceae</taxon>
        <taxon>Brassica</taxon>
    </lineage>
</organism>
<keyword evidence="1" id="KW-0175">Coiled coil</keyword>
<accession>A0ABQ7YXH9</accession>
<proteinExistence type="predicted"/>
<keyword evidence="6" id="KW-1185">Reference proteome</keyword>
<feature type="coiled-coil region" evidence="1">
    <location>
        <begin position="720"/>
        <end position="747"/>
    </location>
</feature>
<feature type="non-terminal residue" evidence="5">
    <location>
        <position position="1"/>
    </location>
</feature>
<comment type="caution">
    <text evidence="5">The sequence shown here is derived from an EMBL/GenBank/DDBJ whole genome shotgun (WGS) entry which is preliminary data.</text>
</comment>
<feature type="domain" description="DUF632" evidence="3">
    <location>
        <begin position="347"/>
        <end position="652"/>
    </location>
</feature>
<sequence length="806" mass="90863">RSETVTGEREKEEEDMGCAQSKIENEEAVTRCKERKQFMKDAVVARNAFAAAHSAYAMALKNTGAALSDYAHGEFLVSNHHHSSSAAAAASSLPTAVSPPPPSSAAAISNSVASSSSAAGEIPQPMPDTLPPPPPPPPPPLQRAATMPEMNGRSGGPSGSGLSGTIIEEDDDGDDDSEVENHDRLVRKSKSRGGSSRGRPMIDDDRHHHHNQEAPPPPLPQSMAANPRPIPPPRQHQQQEHLVYDYFFASENIPGTTLEDTPPPQAKPAPPQPASPSSEEDDELEEEEDEPVVERKPPVVEERPKRVEEPSVELEKVANFRGGMKKPIGGERRGGGRFPATATATNLANVFNELDDNFLKASESAHEVSKMLEATRLHYHSNFADNRGHIDHSARVMRVITWNRSFRGLPNTDVGKDDFDSEENETHATVLDKLLAWEKKLYDEVKSGELMKIEYQRKVAHLNRVKKRGGHSDSLERAKAAVSQLHTRYIVDMQSMDSTVSEINRLRDEQLYVKLLHLVEAMGKMWEMMQMHHQRQAEISKVLKSLDISQAVKETNDHHHERTIQLLAVVQEWHTQFCRMIDNQKMYIKSLGGWLKLNLIPIESTLKEKVSSPPRVPNPAIQKLLHIWYDRLDKIPDEMARTAIINFAAVVSTIMQQQEEEMKLRDRCGETRKELGRKIRQFEDWYHKYMQKRGPEDMNADGSEADNEHKDEVVVRQFNVEQIKKRLEEEEEAYQRQSQQVREKSIASLRTRLPELFQAMSEVAYSCSGMYRAVVAYVTQRQSQNERHQKSSSQGQTSVRTDVRAE</sequence>
<evidence type="ECO:0000259" key="3">
    <source>
        <dbReference type="Pfam" id="PF04782"/>
    </source>
</evidence>
<dbReference type="Proteomes" id="UP000824890">
    <property type="component" value="Unassembled WGS sequence"/>
</dbReference>
<feature type="compositionally biased region" description="Pro residues" evidence="2">
    <location>
        <begin position="124"/>
        <end position="141"/>
    </location>
</feature>
<dbReference type="PANTHER" id="PTHR21450:SF59">
    <property type="entry name" value="PROTEIN, PUTATIVE_ 48652-45869-RELATED"/>
    <property type="match status" value="1"/>
</dbReference>
<dbReference type="Pfam" id="PF04782">
    <property type="entry name" value="DUF632"/>
    <property type="match status" value="1"/>
</dbReference>
<feature type="compositionally biased region" description="Basic and acidic residues" evidence="2">
    <location>
        <begin position="1"/>
        <end position="10"/>
    </location>
</feature>
<feature type="compositionally biased region" description="Polar residues" evidence="2">
    <location>
        <begin position="791"/>
        <end position="800"/>
    </location>
</feature>
<gene>
    <name evidence="5" type="ORF">HID58_070004</name>
</gene>
<feature type="compositionally biased region" description="Low complexity" evidence="2">
    <location>
        <begin position="104"/>
        <end position="119"/>
    </location>
</feature>
<feature type="compositionally biased region" description="Acidic residues" evidence="2">
    <location>
        <begin position="167"/>
        <end position="178"/>
    </location>
</feature>
<dbReference type="Pfam" id="PF04783">
    <property type="entry name" value="DUF630"/>
    <property type="match status" value="1"/>
</dbReference>
<evidence type="ECO:0000313" key="6">
    <source>
        <dbReference type="Proteomes" id="UP000824890"/>
    </source>
</evidence>
<feature type="compositionally biased region" description="Basic and acidic residues" evidence="2">
    <location>
        <begin position="292"/>
        <end position="309"/>
    </location>
</feature>
<name>A0ABQ7YXH9_BRANA</name>
<feature type="domain" description="DUF630" evidence="4">
    <location>
        <begin position="16"/>
        <end position="74"/>
    </location>
</feature>
<feature type="compositionally biased region" description="Acidic residues" evidence="2">
    <location>
        <begin position="278"/>
        <end position="291"/>
    </location>
</feature>
<dbReference type="PANTHER" id="PTHR21450">
    <property type="entry name" value="PROTEIN ALTERED PHOSPHATE STARVATION RESPONSE 1"/>
    <property type="match status" value="1"/>
</dbReference>